<accession>A0ABU8SB44</accession>
<keyword evidence="24" id="KW-1185">Reference proteome</keyword>
<dbReference type="CDD" id="cd07971">
    <property type="entry name" value="OBF_DNA_ligase_LigD"/>
    <property type="match status" value="1"/>
</dbReference>
<comment type="caution">
    <text evidence="23">The sequence shown here is derived from an EMBL/GenBank/DDBJ whole genome shotgun (WGS) entry which is preliminary data.</text>
</comment>
<keyword evidence="14" id="KW-0238">DNA-binding</keyword>
<dbReference type="InterPro" id="IPR014143">
    <property type="entry name" value="NHEJ_ligase_prk"/>
</dbReference>
<keyword evidence="9" id="KW-0227">DNA damage</keyword>
<evidence type="ECO:0000256" key="3">
    <source>
        <dbReference type="ARBA" id="ARBA00022598"/>
    </source>
</evidence>
<keyword evidence="6" id="KW-0540">Nuclease</keyword>
<dbReference type="Proteomes" id="UP001379235">
    <property type="component" value="Unassembled WGS sequence"/>
</dbReference>
<feature type="domain" description="ATP-dependent DNA ligase family profile" evidence="22">
    <location>
        <begin position="340"/>
        <end position="431"/>
    </location>
</feature>
<dbReference type="InterPro" id="IPR014146">
    <property type="entry name" value="LigD_ligase_dom"/>
</dbReference>
<evidence type="ECO:0000259" key="22">
    <source>
        <dbReference type="PROSITE" id="PS50160"/>
    </source>
</evidence>
<evidence type="ECO:0000256" key="14">
    <source>
        <dbReference type="ARBA" id="ARBA00023125"/>
    </source>
</evidence>
<comment type="catalytic activity">
    <reaction evidence="20">
        <text>ATP + (deoxyribonucleotide)n-3'-hydroxyl + 5'-phospho-(deoxyribonucleotide)m = (deoxyribonucleotide)n+m + AMP + diphosphate.</text>
        <dbReference type="EC" id="6.5.1.1"/>
    </reaction>
</comment>
<dbReference type="RefSeq" id="WP_339968157.1">
    <property type="nucleotide sequence ID" value="NZ_JBBHJY010000008.1"/>
</dbReference>
<dbReference type="Pfam" id="PF01068">
    <property type="entry name" value="DNA_ligase_A_M"/>
    <property type="match status" value="1"/>
</dbReference>
<dbReference type="NCBIfam" id="TIGR02778">
    <property type="entry name" value="ligD_pol"/>
    <property type="match status" value="1"/>
</dbReference>
<feature type="region of interest" description="Disordered" evidence="21">
    <location>
        <begin position="225"/>
        <end position="244"/>
    </location>
</feature>
<evidence type="ECO:0000256" key="1">
    <source>
        <dbReference type="ARBA" id="ARBA00001936"/>
    </source>
</evidence>
<dbReference type="NCBIfam" id="TIGR02777">
    <property type="entry name" value="LigD_PE_dom"/>
    <property type="match status" value="1"/>
</dbReference>
<proteinExistence type="predicted"/>
<evidence type="ECO:0000256" key="7">
    <source>
        <dbReference type="ARBA" id="ARBA00022723"/>
    </source>
</evidence>
<evidence type="ECO:0000256" key="2">
    <source>
        <dbReference type="ARBA" id="ARBA00012727"/>
    </source>
</evidence>
<dbReference type="InterPro" id="IPR014144">
    <property type="entry name" value="LigD_PE_domain"/>
</dbReference>
<dbReference type="PANTHER" id="PTHR42705:SF2">
    <property type="entry name" value="BIFUNCTIONAL NON-HOMOLOGOUS END JOINING PROTEIN LIGD"/>
    <property type="match status" value="1"/>
</dbReference>
<keyword evidence="8" id="KW-0547">Nucleotide-binding</keyword>
<evidence type="ECO:0000256" key="15">
    <source>
        <dbReference type="ARBA" id="ARBA00023172"/>
    </source>
</evidence>
<dbReference type="NCBIfam" id="TIGR02776">
    <property type="entry name" value="NHEJ_ligase_prk"/>
    <property type="match status" value="1"/>
</dbReference>
<dbReference type="SUPFAM" id="SSF50249">
    <property type="entry name" value="Nucleic acid-binding proteins"/>
    <property type="match status" value="1"/>
</dbReference>
<dbReference type="PROSITE" id="PS50160">
    <property type="entry name" value="DNA_LIGASE_A3"/>
    <property type="match status" value="1"/>
</dbReference>
<evidence type="ECO:0000256" key="4">
    <source>
        <dbReference type="ARBA" id="ARBA00022679"/>
    </source>
</evidence>
<keyword evidence="13" id="KW-0239">DNA-directed DNA polymerase</keyword>
<evidence type="ECO:0000256" key="16">
    <source>
        <dbReference type="ARBA" id="ARBA00023204"/>
    </source>
</evidence>
<keyword evidence="18" id="KW-0511">Multifunctional enzyme</keyword>
<evidence type="ECO:0000256" key="19">
    <source>
        <dbReference type="ARBA" id="ARBA00029943"/>
    </source>
</evidence>
<keyword evidence="10" id="KW-0378">Hydrolase</keyword>
<keyword evidence="12" id="KW-0067">ATP-binding</keyword>
<dbReference type="Gene3D" id="2.40.50.140">
    <property type="entry name" value="Nucleic acid-binding proteins"/>
    <property type="match status" value="1"/>
</dbReference>
<evidence type="ECO:0000256" key="13">
    <source>
        <dbReference type="ARBA" id="ARBA00022932"/>
    </source>
</evidence>
<dbReference type="InterPro" id="IPR033651">
    <property type="entry name" value="PaeLigD_Pol-like"/>
</dbReference>
<sequence length="844" mass="92888">MARADPLRDYNAKRDFKRTAEPAGKRASSTAGNSFVVQKHDATRLHWDFRIEVDGVLKSWAVTKGPSPDPEDKRLAVRTEDHPLAYGEFEGLIPKGEYGGGTVMLWDRGTWAPIEGKSAKDLDKGHLHFTLEGERMKGEWILIRLKPRPGEKRENWLLRKIDDQFALQGDVLVDRALTSVLTGRTMEEIAGDTAGSHSLAGKKGKAFSETMADAGRHNARIVKTAGKTRSAGKKRGPAKLPDFRPPQLATLVDQVPTGNDWMHEIKFDGYRALVAVSGNKVAIYTRSGLDWTDKFAPLARHLAALDLPPALIDGEIVAYDKNGNPDFSSLQNVLKRGHGSQTEATPLSFHAFDLLELDGQDLTVLTNIERKERLEALLAQAQPPIHVADHVIGAGEKLFAAMCNSGQEGIISKRIAGRYVSKRSRNWLKVKCVLRQEFVVIGWKKSSARARAFSSLLLAQYEDGKLVYKGNVGTGFSAPTIDDLSARFAKLEQADPPAEVPREDRREVTWITPELVAEVAFAEFTAKGSVRHASFIGLRSDKPAKSVTPEKIAHIADTEKPVEISSRQRVIFESGQTKGDLADYYEGVAGLILPFAASRPLSLVRCPQGRSGKCFFQKHDSGSFGDHVHRVPITEKDGGMEDYIYVDDAAGLLTCVQMGTIEFHGWGSRVEAVEQPDRMVFDLDPDEELDFDAVKLAAKHIHDRLADIGLTSFAMLSGGKGIHVIVPLKPGHSWAAHKDFSHRFAQALSLAEPDRFIATMSKAKRKGKIFIDWLRNQRGATAVLPYSARARANASVAVPVAWGELAAMKDAHPFSIGDAKRLITRARSKGLACWGFAEQALPDF</sequence>
<keyword evidence="17" id="KW-0464">Manganese</keyword>
<dbReference type="Pfam" id="PF21686">
    <property type="entry name" value="LigD_Prim-Pol"/>
    <property type="match status" value="1"/>
</dbReference>
<dbReference type="InterPro" id="IPR012310">
    <property type="entry name" value="DNA_ligase_ATP-dep_cent"/>
</dbReference>
<gene>
    <name evidence="23" type="primary">ligD</name>
    <name evidence="23" type="ORF">WG900_14800</name>
</gene>
<feature type="compositionally biased region" description="Basic and acidic residues" evidence="21">
    <location>
        <begin position="1"/>
        <end position="24"/>
    </location>
</feature>
<evidence type="ECO:0000256" key="17">
    <source>
        <dbReference type="ARBA" id="ARBA00023211"/>
    </source>
</evidence>
<dbReference type="PANTHER" id="PTHR42705">
    <property type="entry name" value="BIFUNCTIONAL NON-HOMOLOGOUS END JOINING PROTEIN LIGD"/>
    <property type="match status" value="1"/>
</dbReference>
<organism evidence="23 24">
    <name type="scientific">Novosphingobium aquae</name>
    <dbReference type="NCBI Taxonomy" id="3133435"/>
    <lineage>
        <taxon>Bacteria</taxon>
        <taxon>Pseudomonadati</taxon>
        <taxon>Pseudomonadota</taxon>
        <taxon>Alphaproteobacteria</taxon>
        <taxon>Sphingomonadales</taxon>
        <taxon>Sphingomonadaceae</taxon>
        <taxon>Novosphingobium</taxon>
    </lineage>
</organism>
<evidence type="ECO:0000256" key="10">
    <source>
        <dbReference type="ARBA" id="ARBA00022801"/>
    </source>
</evidence>
<evidence type="ECO:0000313" key="23">
    <source>
        <dbReference type="EMBL" id="MEJ6011190.1"/>
    </source>
</evidence>
<evidence type="ECO:0000256" key="21">
    <source>
        <dbReference type="SAM" id="MobiDB-lite"/>
    </source>
</evidence>
<dbReference type="Gene3D" id="3.90.920.10">
    <property type="entry name" value="DNA primase, PRIM domain"/>
    <property type="match status" value="1"/>
</dbReference>
<dbReference type="InterPro" id="IPR012309">
    <property type="entry name" value="DNA_ligase_ATP-dep_C"/>
</dbReference>
<dbReference type="CDD" id="cd04862">
    <property type="entry name" value="PaeLigD_Pol_like"/>
    <property type="match status" value="1"/>
</dbReference>
<dbReference type="GO" id="GO:0003910">
    <property type="term" value="F:DNA ligase (ATP) activity"/>
    <property type="evidence" value="ECO:0007669"/>
    <property type="project" value="UniProtKB-EC"/>
</dbReference>
<dbReference type="Gene3D" id="3.30.470.30">
    <property type="entry name" value="DNA ligase/mRNA capping enzyme"/>
    <property type="match status" value="1"/>
</dbReference>
<dbReference type="EC" id="6.5.1.1" evidence="2"/>
<name>A0ABU8SB44_9SPHN</name>
<dbReference type="NCBIfam" id="NF004628">
    <property type="entry name" value="PRK05972.1"/>
    <property type="match status" value="1"/>
</dbReference>
<feature type="region of interest" description="Disordered" evidence="21">
    <location>
        <begin position="1"/>
        <end position="32"/>
    </location>
</feature>
<dbReference type="EMBL" id="JBBHJY010000008">
    <property type="protein sequence ID" value="MEJ6011190.1"/>
    <property type="molecule type" value="Genomic_DNA"/>
</dbReference>
<evidence type="ECO:0000256" key="12">
    <source>
        <dbReference type="ARBA" id="ARBA00022840"/>
    </source>
</evidence>
<keyword evidence="7" id="KW-0479">Metal-binding</keyword>
<keyword evidence="16" id="KW-0234">DNA repair</keyword>
<protein>
    <recommendedName>
        <fullName evidence="2">DNA ligase (ATP)</fullName>
        <ecNumber evidence="2">6.5.1.1</ecNumber>
    </recommendedName>
    <alternativeName>
        <fullName evidence="19">NHEJ DNA polymerase</fullName>
    </alternativeName>
</protein>
<comment type="cofactor">
    <cofactor evidence="1">
        <name>Mn(2+)</name>
        <dbReference type="ChEBI" id="CHEBI:29035"/>
    </cofactor>
</comment>
<evidence type="ECO:0000256" key="18">
    <source>
        <dbReference type="ARBA" id="ARBA00023268"/>
    </source>
</evidence>
<keyword evidence="15" id="KW-0233">DNA recombination</keyword>
<dbReference type="CDD" id="cd07906">
    <property type="entry name" value="Adenylation_DNA_ligase_LigD_LigC"/>
    <property type="match status" value="1"/>
</dbReference>
<dbReference type="InterPro" id="IPR012340">
    <property type="entry name" value="NA-bd_OB-fold"/>
</dbReference>
<keyword evidence="4" id="KW-0808">Transferase</keyword>
<evidence type="ECO:0000313" key="24">
    <source>
        <dbReference type="Proteomes" id="UP001379235"/>
    </source>
</evidence>
<dbReference type="Pfam" id="PF13298">
    <property type="entry name" value="LigD_N"/>
    <property type="match status" value="1"/>
</dbReference>
<evidence type="ECO:0000256" key="5">
    <source>
        <dbReference type="ARBA" id="ARBA00022695"/>
    </source>
</evidence>
<evidence type="ECO:0000256" key="6">
    <source>
        <dbReference type="ARBA" id="ARBA00022722"/>
    </source>
</evidence>
<dbReference type="NCBIfam" id="TIGR02779">
    <property type="entry name" value="NHEJ_ligase_lig"/>
    <property type="match status" value="1"/>
</dbReference>
<dbReference type="InterPro" id="IPR014145">
    <property type="entry name" value="LigD_pol_dom"/>
</dbReference>
<keyword evidence="11" id="KW-0269">Exonuclease</keyword>
<evidence type="ECO:0000256" key="20">
    <source>
        <dbReference type="ARBA" id="ARBA00034003"/>
    </source>
</evidence>
<dbReference type="Gene3D" id="3.30.1490.70">
    <property type="match status" value="1"/>
</dbReference>
<evidence type="ECO:0000256" key="11">
    <source>
        <dbReference type="ARBA" id="ARBA00022839"/>
    </source>
</evidence>
<evidence type="ECO:0000256" key="8">
    <source>
        <dbReference type="ARBA" id="ARBA00022741"/>
    </source>
</evidence>
<dbReference type="SUPFAM" id="SSF56091">
    <property type="entry name" value="DNA ligase/mRNA capping enzyme, catalytic domain"/>
    <property type="match status" value="1"/>
</dbReference>
<dbReference type="Pfam" id="PF04679">
    <property type="entry name" value="DNA_ligase_A_C"/>
    <property type="match status" value="1"/>
</dbReference>
<keyword evidence="3 23" id="KW-0436">Ligase</keyword>
<reference evidence="23 24" key="1">
    <citation type="submission" date="2024-03" db="EMBL/GenBank/DDBJ databases">
        <authorList>
            <person name="Jo J.-H."/>
        </authorList>
    </citation>
    <scope>NUCLEOTIDE SEQUENCE [LARGE SCALE GENOMIC DNA]</scope>
    <source>
        <strain evidence="23 24">AS3R-12</strain>
    </source>
</reference>
<keyword evidence="5" id="KW-0548">Nucleotidyltransferase</keyword>
<dbReference type="InterPro" id="IPR052171">
    <property type="entry name" value="NHEJ_LigD"/>
</dbReference>
<evidence type="ECO:0000256" key="9">
    <source>
        <dbReference type="ARBA" id="ARBA00022763"/>
    </source>
</evidence>